<dbReference type="Proteomes" id="UP000315003">
    <property type="component" value="Chromosome"/>
</dbReference>
<evidence type="ECO:0000313" key="1">
    <source>
        <dbReference type="EMBL" id="QDT60058.1"/>
    </source>
</evidence>
<organism evidence="1 2">
    <name type="scientific">Stieleria bergensis</name>
    <dbReference type="NCBI Taxonomy" id="2528025"/>
    <lineage>
        <taxon>Bacteria</taxon>
        <taxon>Pseudomonadati</taxon>
        <taxon>Planctomycetota</taxon>
        <taxon>Planctomycetia</taxon>
        <taxon>Pirellulales</taxon>
        <taxon>Pirellulaceae</taxon>
        <taxon>Stieleria</taxon>
    </lineage>
</organism>
<evidence type="ECO:0000313" key="2">
    <source>
        <dbReference type="Proteomes" id="UP000315003"/>
    </source>
</evidence>
<accession>A0A517SVB5</accession>
<proteinExistence type="predicted"/>
<dbReference type="EMBL" id="CP036272">
    <property type="protein sequence ID" value="QDT60058.1"/>
    <property type="molecule type" value="Genomic_DNA"/>
</dbReference>
<name>A0A517SVB5_9BACT</name>
<protein>
    <submittedName>
        <fullName evidence="1">Uncharacterized protein</fullName>
    </submittedName>
</protein>
<gene>
    <name evidence="1" type="ORF">SV7mr_25750</name>
</gene>
<dbReference type="AlphaFoldDB" id="A0A517SVB5"/>
<reference evidence="1 2" key="1">
    <citation type="submission" date="2019-02" db="EMBL/GenBank/DDBJ databases">
        <title>Deep-cultivation of Planctomycetes and their phenomic and genomic characterization uncovers novel biology.</title>
        <authorList>
            <person name="Wiegand S."/>
            <person name="Jogler M."/>
            <person name="Boedeker C."/>
            <person name="Pinto D."/>
            <person name="Vollmers J."/>
            <person name="Rivas-Marin E."/>
            <person name="Kohn T."/>
            <person name="Peeters S.H."/>
            <person name="Heuer A."/>
            <person name="Rast P."/>
            <person name="Oberbeckmann S."/>
            <person name="Bunk B."/>
            <person name="Jeske O."/>
            <person name="Meyerdierks A."/>
            <person name="Storesund J.E."/>
            <person name="Kallscheuer N."/>
            <person name="Luecker S."/>
            <person name="Lage O.M."/>
            <person name="Pohl T."/>
            <person name="Merkel B.J."/>
            <person name="Hornburger P."/>
            <person name="Mueller R.-W."/>
            <person name="Bruemmer F."/>
            <person name="Labrenz M."/>
            <person name="Spormann A.M."/>
            <person name="Op den Camp H."/>
            <person name="Overmann J."/>
            <person name="Amann R."/>
            <person name="Jetten M.S.M."/>
            <person name="Mascher T."/>
            <person name="Medema M.H."/>
            <person name="Devos D.P."/>
            <person name="Kaster A.-K."/>
            <person name="Ovreas L."/>
            <person name="Rohde M."/>
            <person name="Galperin M.Y."/>
            <person name="Jogler C."/>
        </authorList>
    </citation>
    <scope>NUCLEOTIDE SEQUENCE [LARGE SCALE GENOMIC DNA]</scope>
    <source>
        <strain evidence="1 2">SV_7m_r</strain>
    </source>
</reference>
<keyword evidence="2" id="KW-1185">Reference proteome</keyword>
<sequence length="79" mass="8879">MAKEVSSNRRLGGEKRLSPLVSAGRIRSLQSSLIRDPDRHDVPDRWQRQQTERRLARFANSILASIAKTNTGPLAKLLS</sequence>